<reference evidence="3" key="1">
    <citation type="submission" date="2020-05" db="EMBL/GenBank/DDBJ databases">
        <authorList>
            <person name="Chiriac C."/>
            <person name="Salcher M."/>
            <person name="Ghai R."/>
            <person name="Kavagutti S V."/>
        </authorList>
    </citation>
    <scope>NUCLEOTIDE SEQUENCE</scope>
</reference>
<dbReference type="InterPro" id="IPR019468">
    <property type="entry name" value="AdenyloSucc_lyase_C"/>
</dbReference>
<dbReference type="NCBIfam" id="TIGR00928">
    <property type="entry name" value="purB"/>
    <property type="match status" value="1"/>
</dbReference>
<dbReference type="Gene3D" id="1.10.275.60">
    <property type="match status" value="1"/>
</dbReference>
<dbReference type="InterPro" id="IPR004769">
    <property type="entry name" value="Pur_lyase"/>
</dbReference>
<dbReference type="SMART" id="SM00998">
    <property type="entry name" value="ADSL_C"/>
    <property type="match status" value="1"/>
</dbReference>
<protein>
    <submittedName>
        <fullName evidence="3">Unannotated protein</fullName>
    </submittedName>
</protein>
<dbReference type="GO" id="GO:0006189">
    <property type="term" value="P:'de novo' IMP biosynthetic process"/>
    <property type="evidence" value="ECO:0007669"/>
    <property type="project" value="UniProtKB-UniPathway"/>
</dbReference>
<dbReference type="PANTHER" id="PTHR43172:SF1">
    <property type="entry name" value="ADENYLOSUCCINATE LYASE"/>
    <property type="match status" value="1"/>
</dbReference>
<dbReference type="Pfam" id="PF00206">
    <property type="entry name" value="Lyase_1"/>
    <property type="match status" value="1"/>
</dbReference>
<sequence>MASTSVPNVLAARYASPEMARVWSPEHKVVLERQLWIAVLEAQRDLGIDGPAEAIDAYRSVIDQVDLASIDARERVTRHDVKARIDEFCALAGHEQIHKGMTSRDLTENVEQLQVRAALVLVRGRMLAALARLAERAAEHATLVMTGRSHNVPAQATTLGKRFANAGEELLQALHRVDDLLARYPLRGIKGPVGTQQDMLDLLDGDDAQLAELETRIATGLGFSAVLTNVGQVYPRSLDLDVVSALVQAAAGPADLALTIRLMAGQELATEGFQPGQVGSSAMPHKMNSRSCERIGGFLTILRGHLTMVAALAGDQWNEGDVSCSVVRRVALPDAFLAIDGLFETFLTVLDDFGAYPAVVERELDRYLPFLATTKVLMAAVRHGVGREQAHEAIKEHAVAAALRLREQGAEGNDLLDRLGADSRLGLDSGELESVLASPLDFVGSAPAQVAAFVATIDALVSADPAAAGYRPGSIL</sequence>
<dbReference type="PRINTS" id="PR00149">
    <property type="entry name" value="FUMRATELYASE"/>
</dbReference>
<dbReference type="InterPro" id="IPR000362">
    <property type="entry name" value="Fumarate_lyase_fam"/>
</dbReference>
<accession>A0A6J5YAF0</accession>
<dbReference type="Gene3D" id="1.10.40.30">
    <property type="entry name" value="Fumarase/aspartase (C-terminal domain)"/>
    <property type="match status" value="1"/>
</dbReference>
<dbReference type="Gene3D" id="1.20.200.10">
    <property type="entry name" value="Fumarase/aspartase (Central domain)"/>
    <property type="match status" value="1"/>
</dbReference>
<organism evidence="3">
    <name type="scientific">freshwater metagenome</name>
    <dbReference type="NCBI Taxonomy" id="449393"/>
    <lineage>
        <taxon>unclassified sequences</taxon>
        <taxon>metagenomes</taxon>
        <taxon>ecological metagenomes</taxon>
    </lineage>
</organism>
<dbReference type="SUPFAM" id="SSF48557">
    <property type="entry name" value="L-aspartase-like"/>
    <property type="match status" value="1"/>
</dbReference>
<dbReference type="InterPro" id="IPR022761">
    <property type="entry name" value="Fumarate_lyase_N"/>
</dbReference>
<dbReference type="InterPro" id="IPR008948">
    <property type="entry name" value="L-Aspartase-like"/>
</dbReference>
<dbReference type="UniPathway" id="UPA00075">
    <property type="reaction ID" value="UER00336"/>
</dbReference>
<gene>
    <name evidence="3" type="ORF">UFOPK1392_00591</name>
</gene>
<dbReference type="AlphaFoldDB" id="A0A6J5YAF0"/>
<name>A0A6J5YAF0_9ZZZZ</name>
<evidence type="ECO:0000259" key="2">
    <source>
        <dbReference type="SMART" id="SM00998"/>
    </source>
</evidence>
<evidence type="ECO:0000313" key="3">
    <source>
        <dbReference type="EMBL" id="CAB4322853.1"/>
    </source>
</evidence>
<proteinExistence type="predicted"/>
<dbReference type="GO" id="GO:0004018">
    <property type="term" value="F:N6-(1,2-dicarboxyethyl)AMP AMP-lyase (fumarate-forming) activity"/>
    <property type="evidence" value="ECO:0007669"/>
    <property type="project" value="InterPro"/>
</dbReference>
<dbReference type="GO" id="GO:0005829">
    <property type="term" value="C:cytosol"/>
    <property type="evidence" value="ECO:0007669"/>
    <property type="project" value="TreeGrafter"/>
</dbReference>
<dbReference type="PANTHER" id="PTHR43172">
    <property type="entry name" value="ADENYLOSUCCINATE LYASE"/>
    <property type="match status" value="1"/>
</dbReference>
<dbReference type="PROSITE" id="PS00163">
    <property type="entry name" value="FUMARATE_LYASES"/>
    <property type="match status" value="1"/>
</dbReference>
<evidence type="ECO:0000256" key="1">
    <source>
        <dbReference type="ARBA" id="ARBA00023239"/>
    </source>
</evidence>
<dbReference type="GO" id="GO:0044208">
    <property type="term" value="P:'de novo' AMP biosynthetic process"/>
    <property type="evidence" value="ECO:0007669"/>
    <property type="project" value="UniProtKB-UniPathway"/>
</dbReference>
<keyword evidence="1" id="KW-0456">Lyase</keyword>
<dbReference type="UniPathway" id="UPA00074">
    <property type="reaction ID" value="UER00132"/>
</dbReference>
<dbReference type="Pfam" id="PF10397">
    <property type="entry name" value="ADSL_C"/>
    <property type="match status" value="1"/>
</dbReference>
<dbReference type="InterPro" id="IPR020557">
    <property type="entry name" value="Fumarate_lyase_CS"/>
</dbReference>
<dbReference type="EMBL" id="CAEMXZ010000017">
    <property type="protein sequence ID" value="CAB4322853.1"/>
    <property type="molecule type" value="Genomic_DNA"/>
</dbReference>
<dbReference type="GO" id="GO:0070626">
    <property type="term" value="F:(S)-2-(5-amino-1-(5-phospho-D-ribosyl)imidazole-4-carboxamido) succinate lyase (fumarate-forming) activity"/>
    <property type="evidence" value="ECO:0007669"/>
    <property type="project" value="TreeGrafter"/>
</dbReference>
<feature type="domain" description="Adenylosuccinate lyase C-terminal" evidence="2">
    <location>
        <begin position="368"/>
        <end position="454"/>
    </location>
</feature>